<dbReference type="InterPro" id="IPR026350">
    <property type="entry name" value="GxxExxY"/>
</dbReference>
<protein>
    <recommendedName>
        <fullName evidence="2">GxxExxY protein</fullName>
    </recommendedName>
</protein>
<evidence type="ECO:0008006" key="2">
    <source>
        <dbReference type="Google" id="ProtNLM"/>
    </source>
</evidence>
<reference evidence="1" key="1">
    <citation type="submission" date="2024-06" db="EMBL/GenBank/DDBJ databases">
        <title>Evidence of context-dependent and transient costs of resisting viral infection in isolates of the marine microalga Micromonas sp. (class Mamiellophyceae).</title>
        <authorList>
            <person name="Bedi de Silva A."/>
            <person name="Schvarcz C.R."/>
            <person name="Steward G.R."/>
            <person name="Edwards K.F."/>
        </authorList>
    </citation>
    <scope>NUCLEOTIDE SEQUENCE</scope>
    <source>
        <strain evidence="1">McV-KB2</strain>
    </source>
</reference>
<name>A0AAU7YP14_9PHYC</name>
<dbReference type="Pfam" id="PF13366">
    <property type="entry name" value="PDDEXK_3"/>
    <property type="match status" value="1"/>
</dbReference>
<evidence type="ECO:0000313" key="1">
    <source>
        <dbReference type="EMBL" id="XCA47441.1"/>
    </source>
</evidence>
<dbReference type="EMBL" id="PP911589">
    <property type="protein sequence ID" value="XCA47441.1"/>
    <property type="molecule type" value="Genomic_DNA"/>
</dbReference>
<proteinExistence type="predicted"/>
<sequence>MTTNEQSSEEYYEDIIDRHLRNERNVAVSLREDIHKMVNDIYTALGSGHSERVYHNAMEVGLRELNIPYESERHVPIYYKQHVVGMARADIIVRRTTILELKTVKSLNDVMIAQAKKYLTQLDLTSAYLINFPPGEGLQPQIAEVTLSE</sequence>
<organism evidence="1">
    <name type="scientific">Micromonas commoda virus</name>
    <dbReference type="NCBI Taxonomy" id="3057169"/>
    <lineage>
        <taxon>Viruses</taxon>
        <taxon>Varidnaviria</taxon>
        <taxon>Bamfordvirae</taxon>
        <taxon>Nucleocytoviricota</taxon>
        <taxon>Megaviricetes</taxon>
        <taxon>Algavirales</taxon>
        <taxon>Phycodnaviridae</taxon>
    </lineage>
</organism>
<accession>A0AAU7YP14</accession>
<dbReference type="NCBIfam" id="TIGR04256">
    <property type="entry name" value="GxxExxY"/>
    <property type="match status" value="1"/>
</dbReference>